<protein>
    <submittedName>
        <fullName evidence="1">Uncharacterized protein</fullName>
    </submittedName>
</protein>
<dbReference type="EMBL" id="ASRV01000150">
    <property type="protein sequence ID" value="EOR24461.1"/>
    <property type="molecule type" value="Genomic_DNA"/>
</dbReference>
<keyword evidence="2" id="KW-1185">Reference proteome</keyword>
<dbReference type="PATRIC" id="fig|1202534.3.peg.2516"/>
<dbReference type="AlphaFoldDB" id="R9CB99"/>
<dbReference type="Proteomes" id="UP000013988">
    <property type="component" value="Unassembled WGS sequence"/>
</dbReference>
<organism evidence="1 2">
    <name type="scientific">Clostridium sartagoforme AAU1</name>
    <dbReference type="NCBI Taxonomy" id="1202534"/>
    <lineage>
        <taxon>Bacteria</taxon>
        <taxon>Bacillati</taxon>
        <taxon>Bacillota</taxon>
        <taxon>Clostridia</taxon>
        <taxon>Eubacteriales</taxon>
        <taxon>Clostridiaceae</taxon>
        <taxon>Clostridium</taxon>
    </lineage>
</organism>
<proteinExistence type="predicted"/>
<sequence length="130" mass="15467">MFENRILEMLEKKLSNLPNMTNYNEFKDYLTIEKINFCKFSWSKYVLLDCIIHELTHAIQHKENRIPSRFKYLVSKWSNISIEFEAVSNSIDIFNKNHESFLNILKVNGIKSSHSLYPLNISYKFNIKIG</sequence>
<evidence type="ECO:0000313" key="1">
    <source>
        <dbReference type="EMBL" id="EOR24461.1"/>
    </source>
</evidence>
<comment type="caution">
    <text evidence="1">The sequence shown here is derived from an EMBL/GenBank/DDBJ whole genome shotgun (WGS) entry which is preliminary data.</text>
</comment>
<gene>
    <name evidence="1" type="ORF">A500_12689</name>
</gene>
<reference evidence="1 2" key="1">
    <citation type="submission" date="2013-03" db="EMBL/GenBank/DDBJ databases">
        <title>Whole genome shotgun sequencing of Clostridium sartagoforme AAU1.</title>
        <authorList>
            <person name="Joshi C.G."/>
            <person name="Duggirala S.M."/>
            <person name="Nathani N.M."/>
            <person name="Bhatt V.D."/>
            <person name="Patel A.K."/>
            <person name="Pandya P.R."/>
            <person name="KaPatel J.A."/>
        </authorList>
    </citation>
    <scope>NUCLEOTIDE SEQUENCE [LARGE SCALE GENOMIC DNA]</scope>
    <source>
        <strain evidence="1 2">AAU1</strain>
    </source>
</reference>
<accession>R9CB99</accession>
<evidence type="ECO:0000313" key="2">
    <source>
        <dbReference type="Proteomes" id="UP000013988"/>
    </source>
</evidence>
<name>R9CB99_9CLOT</name>